<dbReference type="Gene3D" id="3.30.430.20">
    <property type="entry name" value="Gnk2 domain, C-X8-C-X2-C motif"/>
    <property type="match status" value="2"/>
</dbReference>
<dbReference type="AlphaFoldDB" id="A0AAU9SW70"/>
<proteinExistence type="predicted"/>
<keyword evidence="1 4" id="KW-0732">Signal</keyword>
<keyword evidence="7" id="KW-1185">Reference proteome</keyword>
<dbReference type="InterPro" id="IPR002902">
    <property type="entry name" value="GNK2"/>
</dbReference>
<protein>
    <recommendedName>
        <fullName evidence="5">Gnk2-homologous domain-containing protein</fullName>
    </recommendedName>
</protein>
<reference evidence="6 7" key="1">
    <citation type="submission" date="2022-03" db="EMBL/GenBank/DDBJ databases">
        <authorList>
            <person name="Nunn A."/>
            <person name="Chopra R."/>
            <person name="Nunn A."/>
            <person name="Contreras Garrido A."/>
        </authorList>
    </citation>
    <scope>NUCLEOTIDE SEQUENCE [LARGE SCALE GENOMIC DNA]</scope>
</reference>
<name>A0AAU9SW70_THLAR</name>
<evidence type="ECO:0000313" key="6">
    <source>
        <dbReference type="EMBL" id="CAH2071577.1"/>
    </source>
</evidence>
<dbReference type="PROSITE" id="PS51473">
    <property type="entry name" value="GNK2"/>
    <property type="match status" value="2"/>
</dbReference>
<accession>A0AAU9SW70</accession>
<keyword evidence="3" id="KW-0812">Transmembrane</keyword>
<sequence>MAKSILSHPPCFLLFLLLTINGVHTKLFCGNETFSPNTTYDESLNTLLRSLDSNVIAQRGFYNASLGGVYALALCGKHYADQACRRCVDRTSMSMLTLCQGKTEAYHWDSEADTDVSCLVRYSTLPTFGKLKLDPLENTPHTSLPSTNLTRFTEEFSAMANRTIEVASTADDSSALKFYGISSAEFTDFPEAYMLMQCTPDLSSSECNHCLRENVRYNQEDYWERIGSTIARPSCYFRWDLYPFLEAFNNLEKISAPPRPPQPAPEDSHIKKGRIFQPWSIVVIVVPTIINIFVFVAFVLAYRQMRRRIYADINNINALFLDLEMLSFRHKCSILDLEMLSFRLGCSGLVLDMDVVAWKRWVEGEPESLIDPYLNEPPINEIIKLIQIGLLCVQENAAKRPTMNSVIVWLARDGTLTIPKPTEAAFVTLPLSVKPANRSLNKSKDKDSAFSVNEVSVTVLYPR</sequence>
<dbReference type="Pfam" id="PF01657">
    <property type="entry name" value="Stress-antifung"/>
    <property type="match status" value="2"/>
</dbReference>
<gene>
    <name evidence="6" type="ORF">TAV2_LOCUS22074</name>
</gene>
<keyword evidence="2" id="KW-0677">Repeat</keyword>
<dbReference type="Proteomes" id="UP000836841">
    <property type="component" value="Chromosome 6"/>
</dbReference>
<feature type="transmembrane region" description="Helical" evidence="3">
    <location>
        <begin position="279"/>
        <end position="302"/>
    </location>
</feature>
<feature type="domain" description="Gnk2-homologous" evidence="5">
    <location>
        <begin position="138"/>
        <end position="244"/>
    </location>
</feature>
<dbReference type="PANTHER" id="PTHR32099">
    <property type="entry name" value="CYSTEINE-RICH REPEAT SECRETORY PROTEIN"/>
    <property type="match status" value="1"/>
</dbReference>
<feature type="chain" id="PRO_5044009658" description="Gnk2-homologous domain-containing protein" evidence="4">
    <location>
        <begin position="26"/>
        <end position="463"/>
    </location>
</feature>
<keyword evidence="3" id="KW-0472">Membrane</keyword>
<keyword evidence="3" id="KW-1133">Transmembrane helix</keyword>
<evidence type="ECO:0000256" key="3">
    <source>
        <dbReference type="SAM" id="Phobius"/>
    </source>
</evidence>
<evidence type="ECO:0000259" key="5">
    <source>
        <dbReference type="PROSITE" id="PS51473"/>
    </source>
</evidence>
<dbReference type="EMBL" id="OU466862">
    <property type="protein sequence ID" value="CAH2071577.1"/>
    <property type="molecule type" value="Genomic_DNA"/>
</dbReference>
<evidence type="ECO:0000256" key="2">
    <source>
        <dbReference type="ARBA" id="ARBA00022737"/>
    </source>
</evidence>
<dbReference type="FunFam" id="3.30.430.20:FF:000007">
    <property type="entry name" value="Cysteine-rich receptor-like protein kinase 11"/>
    <property type="match status" value="1"/>
</dbReference>
<evidence type="ECO:0000256" key="4">
    <source>
        <dbReference type="SAM" id="SignalP"/>
    </source>
</evidence>
<dbReference type="InterPro" id="IPR038408">
    <property type="entry name" value="GNK2_sf"/>
</dbReference>
<feature type="signal peptide" evidence="4">
    <location>
        <begin position="1"/>
        <end position="25"/>
    </location>
</feature>
<evidence type="ECO:0000256" key="1">
    <source>
        <dbReference type="ARBA" id="ARBA00022729"/>
    </source>
</evidence>
<organism evidence="6 7">
    <name type="scientific">Thlaspi arvense</name>
    <name type="common">Field penny-cress</name>
    <dbReference type="NCBI Taxonomy" id="13288"/>
    <lineage>
        <taxon>Eukaryota</taxon>
        <taxon>Viridiplantae</taxon>
        <taxon>Streptophyta</taxon>
        <taxon>Embryophyta</taxon>
        <taxon>Tracheophyta</taxon>
        <taxon>Spermatophyta</taxon>
        <taxon>Magnoliopsida</taxon>
        <taxon>eudicotyledons</taxon>
        <taxon>Gunneridae</taxon>
        <taxon>Pentapetalae</taxon>
        <taxon>rosids</taxon>
        <taxon>malvids</taxon>
        <taxon>Brassicales</taxon>
        <taxon>Brassicaceae</taxon>
        <taxon>Thlaspideae</taxon>
        <taxon>Thlaspi</taxon>
    </lineage>
</organism>
<evidence type="ECO:0000313" key="7">
    <source>
        <dbReference type="Proteomes" id="UP000836841"/>
    </source>
</evidence>
<dbReference type="CDD" id="cd23509">
    <property type="entry name" value="Gnk2-like"/>
    <property type="match status" value="2"/>
</dbReference>
<dbReference type="PANTHER" id="PTHR32099:SF70">
    <property type="entry name" value="GNK2-HOMOLOGOUS DOMAIN-CONTAINING PROTEIN"/>
    <property type="match status" value="1"/>
</dbReference>
<feature type="domain" description="Gnk2-homologous" evidence="5">
    <location>
        <begin position="22"/>
        <end position="127"/>
    </location>
</feature>